<evidence type="ECO:0000256" key="2">
    <source>
        <dbReference type="ARBA" id="ARBA00034247"/>
    </source>
</evidence>
<dbReference type="InterPro" id="IPR011006">
    <property type="entry name" value="CheY-like_superfamily"/>
</dbReference>
<feature type="domain" description="GGDEF" evidence="6">
    <location>
        <begin position="317"/>
        <end position="450"/>
    </location>
</feature>
<dbReference type="PROSITE" id="PS50887">
    <property type="entry name" value="GGDEF"/>
    <property type="match status" value="1"/>
</dbReference>
<dbReference type="InterPro" id="IPR001789">
    <property type="entry name" value="Sig_transdc_resp-reg_receiver"/>
</dbReference>
<dbReference type="SUPFAM" id="SSF55073">
    <property type="entry name" value="Nucleotide cyclase"/>
    <property type="match status" value="1"/>
</dbReference>
<dbReference type="Pfam" id="PF00990">
    <property type="entry name" value="GGDEF"/>
    <property type="match status" value="1"/>
</dbReference>
<keyword evidence="3" id="KW-0597">Phosphoprotein</keyword>
<dbReference type="InterPro" id="IPR000160">
    <property type="entry name" value="GGDEF_dom"/>
</dbReference>
<organism evidence="7 8">
    <name type="scientific">Rhizobium paknamense</name>
    <dbReference type="NCBI Taxonomy" id="1206817"/>
    <lineage>
        <taxon>Bacteria</taxon>
        <taxon>Pseudomonadati</taxon>
        <taxon>Pseudomonadota</taxon>
        <taxon>Alphaproteobacteria</taxon>
        <taxon>Hyphomicrobiales</taxon>
        <taxon>Rhizobiaceae</taxon>
        <taxon>Rhizobium/Agrobacterium group</taxon>
        <taxon>Rhizobium</taxon>
    </lineage>
</organism>
<keyword evidence="8" id="KW-1185">Reference proteome</keyword>
<gene>
    <name evidence="7" type="ORF">QO005_003523</name>
</gene>
<dbReference type="SMART" id="SM00267">
    <property type="entry name" value="GGDEF"/>
    <property type="match status" value="1"/>
</dbReference>
<dbReference type="PANTHER" id="PTHR45138">
    <property type="entry name" value="REGULATORY COMPONENTS OF SENSORY TRANSDUCTION SYSTEM"/>
    <property type="match status" value="1"/>
</dbReference>
<evidence type="ECO:0000256" key="1">
    <source>
        <dbReference type="ARBA" id="ARBA00012528"/>
    </source>
</evidence>
<dbReference type="SUPFAM" id="SSF52172">
    <property type="entry name" value="CheY-like"/>
    <property type="match status" value="2"/>
</dbReference>
<dbReference type="InterPro" id="IPR029787">
    <property type="entry name" value="Nucleotide_cyclase"/>
</dbReference>
<dbReference type="Proteomes" id="UP001235269">
    <property type="component" value="Unassembled WGS sequence"/>
</dbReference>
<dbReference type="EMBL" id="JAUSWH010000013">
    <property type="protein sequence ID" value="MDQ0457174.1"/>
    <property type="molecule type" value="Genomic_DNA"/>
</dbReference>
<dbReference type="NCBIfam" id="TIGR00254">
    <property type="entry name" value="GGDEF"/>
    <property type="match status" value="1"/>
</dbReference>
<dbReference type="PROSITE" id="PS50110">
    <property type="entry name" value="RESPONSE_REGULATORY"/>
    <property type="match status" value="2"/>
</dbReference>
<dbReference type="CDD" id="cd01949">
    <property type="entry name" value="GGDEF"/>
    <property type="match status" value="1"/>
</dbReference>
<evidence type="ECO:0000313" key="8">
    <source>
        <dbReference type="Proteomes" id="UP001235269"/>
    </source>
</evidence>
<evidence type="ECO:0000313" key="7">
    <source>
        <dbReference type="EMBL" id="MDQ0457174.1"/>
    </source>
</evidence>
<feature type="compositionally biased region" description="Low complexity" evidence="4">
    <location>
        <begin position="1"/>
        <end position="17"/>
    </location>
</feature>
<proteinExistence type="predicted"/>
<dbReference type="Gene3D" id="3.30.70.270">
    <property type="match status" value="1"/>
</dbReference>
<feature type="domain" description="Response regulatory" evidence="5">
    <location>
        <begin position="34"/>
        <end position="149"/>
    </location>
</feature>
<feature type="domain" description="Response regulatory" evidence="5">
    <location>
        <begin position="157"/>
        <end position="274"/>
    </location>
</feature>
<dbReference type="InterPro" id="IPR043128">
    <property type="entry name" value="Rev_trsase/Diguanyl_cyclase"/>
</dbReference>
<dbReference type="PANTHER" id="PTHR45138:SF9">
    <property type="entry name" value="DIGUANYLATE CYCLASE DGCM-RELATED"/>
    <property type="match status" value="1"/>
</dbReference>
<evidence type="ECO:0000256" key="3">
    <source>
        <dbReference type="PROSITE-ProRule" id="PRU00169"/>
    </source>
</evidence>
<evidence type="ECO:0000259" key="5">
    <source>
        <dbReference type="PROSITE" id="PS50110"/>
    </source>
</evidence>
<evidence type="ECO:0000259" key="6">
    <source>
        <dbReference type="PROSITE" id="PS50887"/>
    </source>
</evidence>
<dbReference type="SMART" id="SM00448">
    <property type="entry name" value="REC"/>
    <property type="match status" value="2"/>
</dbReference>
<name>A0ABU0IG02_9HYPH</name>
<accession>A0ABU0IG02</accession>
<comment type="catalytic activity">
    <reaction evidence="2">
        <text>2 GTP = 3',3'-c-di-GMP + 2 diphosphate</text>
        <dbReference type="Rhea" id="RHEA:24898"/>
        <dbReference type="ChEBI" id="CHEBI:33019"/>
        <dbReference type="ChEBI" id="CHEBI:37565"/>
        <dbReference type="ChEBI" id="CHEBI:58805"/>
        <dbReference type="EC" id="2.7.7.65"/>
    </reaction>
</comment>
<evidence type="ECO:0000256" key="4">
    <source>
        <dbReference type="SAM" id="MobiDB-lite"/>
    </source>
</evidence>
<dbReference type="Pfam" id="PF00072">
    <property type="entry name" value="Response_reg"/>
    <property type="match status" value="2"/>
</dbReference>
<dbReference type="Gene3D" id="3.40.50.2300">
    <property type="match status" value="2"/>
</dbReference>
<dbReference type="InterPro" id="IPR050469">
    <property type="entry name" value="Diguanylate_Cyclase"/>
</dbReference>
<feature type="region of interest" description="Disordered" evidence="4">
    <location>
        <begin position="1"/>
        <end position="28"/>
    </location>
</feature>
<feature type="modified residue" description="4-aspartylphosphate" evidence="3">
    <location>
        <position position="86"/>
    </location>
</feature>
<sequence>MNDMSLPAPQTPATLPPQHERRDRSALSSGGRQHILLIEDSRSISRALAHQLQVALDAEITCCLTSKTCHEALADKSRRFDVAIVDLNLPGASDGEILNSVVAQGIPAVVFTARFDLDLREKVVERGVADYIIKDNDRALDMVVASVERLLNNALVKVLVVDDVRSARQGLVELLRLQRFNVIQARTGQQALEALDQDRDICLILTDYHMPDMNGYELTRLIRKRFASDELRIIGISSSSDRLLSASFLKAGACDFVYRPYVAEELQCRINLHVQALSQIRQLRAAAFQDYLTELYNRRYFFREGPALVERCLMRVEPCSVAILDIDHFKKLNDSFGHDSGDVVLKAVADYLKGVCCPHGALLGRLGGEEFGMILPNMSLRQALSFCDSIRGDIATLTVPLPAGETTVTVSIGLAEIGGRESFDNYLHAADQFLYLAKRFGRNQVYSDLSVLPEQQAAG</sequence>
<dbReference type="EC" id="2.7.7.65" evidence="1"/>
<reference evidence="7 8" key="1">
    <citation type="submission" date="2023-07" db="EMBL/GenBank/DDBJ databases">
        <title>Genomic Encyclopedia of Type Strains, Phase IV (KMG-IV): sequencing the most valuable type-strain genomes for metagenomic binning, comparative biology and taxonomic classification.</title>
        <authorList>
            <person name="Goeker M."/>
        </authorList>
    </citation>
    <scope>NUCLEOTIDE SEQUENCE [LARGE SCALE GENOMIC DNA]</scope>
    <source>
        <strain evidence="7 8">DSM 100301</strain>
    </source>
</reference>
<feature type="modified residue" description="4-aspartylphosphate" evidence="3">
    <location>
        <position position="207"/>
    </location>
</feature>
<comment type="caution">
    <text evidence="7">The sequence shown here is derived from an EMBL/GenBank/DDBJ whole genome shotgun (WGS) entry which is preliminary data.</text>
</comment>
<protein>
    <recommendedName>
        <fullName evidence="1">diguanylate cyclase</fullName>
        <ecNumber evidence="1">2.7.7.65</ecNumber>
    </recommendedName>
</protein>